<dbReference type="EMBL" id="LAZR01061280">
    <property type="protein sequence ID" value="KKK63892.1"/>
    <property type="molecule type" value="Genomic_DNA"/>
</dbReference>
<feature type="transmembrane region" description="Helical" evidence="1">
    <location>
        <begin position="48"/>
        <end position="67"/>
    </location>
</feature>
<evidence type="ECO:0000259" key="2">
    <source>
        <dbReference type="Pfam" id="PF07698"/>
    </source>
</evidence>
<gene>
    <name evidence="3" type="ORF">LCGC14_2989720</name>
</gene>
<feature type="transmembrane region" description="Helical" evidence="1">
    <location>
        <begin position="79"/>
        <end position="96"/>
    </location>
</feature>
<comment type="caution">
    <text evidence="3">The sequence shown here is derived from an EMBL/GenBank/DDBJ whole genome shotgun (WGS) entry which is preliminary data.</text>
</comment>
<feature type="transmembrane region" description="Helical" evidence="1">
    <location>
        <begin position="190"/>
        <end position="210"/>
    </location>
</feature>
<dbReference type="InterPro" id="IPR052722">
    <property type="entry name" value="PgpH_phosphodiesterase"/>
</dbReference>
<keyword evidence="1" id="KW-0812">Transmembrane</keyword>
<dbReference type="PANTHER" id="PTHR36442:SF1">
    <property type="entry name" value="CYCLIC-DI-AMP PHOSPHODIESTERASE PGPH"/>
    <property type="match status" value="1"/>
</dbReference>
<feature type="transmembrane region" description="Helical" evidence="1">
    <location>
        <begin position="131"/>
        <end position="149"/>
    </location>
</feature>
<sequence>MTSRQARHTISPLRATLFAVGLGVALSLVISPSVPGSADRGIGGDDVAAAAMISLLAAGGLGLYLYIFQPKELNTVLRLFMVALLVVLWVAAAKFFLANTLPDDERLYLSYMLPVAALPMLIATLLDGGLAVAAAALLALLTAFVGFYLPDAREALAGHPLDSLQMVTALLLGGLVGIFAVHRAERMNRYLVAGGAVTLVSFIVLLSFWLLSGDRDATDPVWMIVATGLGGLLAAIIVIGATVVLGLTFGITTRIQLMELAQINHPLLRRLQE</sequence>
<feature type="domain" description="Metal-dependent phosphohydrolase 7TM intracellular" evidence="2">
    <location>
        <begin position="50"/>
        <end position="253"/>
    </location>
</feature>
<feature type="transmembrane region" description="Helical" evidence="1">
    <location>
        <begin position="164"/>
        <end position="181"/>
    </location>
</feature>
<dbReference type="PANTHER" id="PTHR36442">
    <property type="entry name" value="CYCLIC-DI-AMP PHOSPHODIESTERASE PGPH"/>
    <property type="match status" value="1"/>
</dbReference>
<feature type="transmembrane region" description="Helical" evidence="1">
    <location>
        <begin position="222"/>
        <end position="249"/>
    </location>
</feature>
<dbReference type="Pfam" id="PF07698">
    <property type="entry name" value="7TM-7TMR_HD"/>
    <property type="match status" value="1"/>
</dbReference>
<dbReference type="AlphaFoldDB" id="A0A0F8X494"/>
<keyword evidence="1" id="KW-0472">Membrane</keyword>
<evidence type="ECO:0000313" key="3">
    <source>
        <dbReference type="EMBL" id="KKK63892.1"/>
    </source>
</evidence>
<accession>A0A0F8X494</accession>
<proteinExistence type="predicted"/>
<name>A0A0F8X494_9ZZZZ</name>
<keyword evidence="1" id="KW-1133">Transmembrane helix</keyword>
<feature type="non-terminal residue" evidence="3">
    <location>
        <position position="273"/>
    </location>
</feature>
<evidence type="ECO:0000256" key="1">
    <source>
        <dbReference type="SAM" id="Phobius"/>
    </source>
</evidence>
<feature type="transmembrane region" description="Helical" evidence="1">
    <location>
        <begin position="108"/>
        <end position="126"/>
    </location>
</feature>
<protein>
    <recommendedName>
        <fullName evidence="2">Metal-dependent phosphohydrolase 7TM intracellular domain-containing protein</fullName>
    </recommendedName>
</protein>
<reference evidence="3" key="1">
    <citation type="journal article" date="2015" name="Nature">
        <title>Complex archaea that bridge the gap between prokaryotes and eukaryotes.</title>
        <authorList>
            <person name="Spang A."/>
            <person name="Saw J.H."/>
            <person name="Jorgensen S.L."/>
            <person name="Zaremba-Niedzwiedzka K."/>
            <person name="Martijn J."/>
            <person name="Lind A.E."/>
            <person name="van Eijk R."/>
            <person name="Schleper C."/>
            <person name="Guy L."/>
            <person name="Ettema T.J."/>
        </authorList>
    </citation>
    <scope>NUCLEOTIDE SEQUENCE</scope>
</reference>
<organism evidence="3">
    <name type="scientific">marine sediment metagenome</name>
    <dbReference type="NCBI Taxonomy" id="412755"/>
    <lineage>
        <taxon>unclassified sequences</taxon>
        <taxon>metagenomes</taxon>
        <taxon>ecological metagenomes</taxon>
    </lineage>
</organism>
<dbReference type="InterPro" id="IPR011621">
    <property type="entry name" value="Metal-dep_PHydrolase_7TM_intra"/>
</dbReference>